<evidence type="ECO:0000313" key="12">
    <source>
        <dbReference type="Proteomes" id="UP000193648"/>
    </source>
</evidence>
<evidence type="ECO:0000256" key="6">
    <source>
        <dbReference type="ARBA" id="ARBA00023015"/>
    </source>
</evidence>
<feature type="domain" description="C2H2-type" evidence="10">
    <location>
        <begin position="32"/>
        <end position="56"/>
    </location>
</feature>
<reference evidence="11 12" key="1">
    <citation type="submission" date="2016-07" db="EMBL/GenBank/DDBJ databases">
        <title>Pervasive Adenine N6-methylation of Active Genes in Fungi.</title>
        <authorList>
            <consortium name="DOE Joint Genome Institute"/>
            <person name="Mondo S.J."/>
            <person name="Dannebaum R.O."/>
            <person name="Kuo R.C."/>
            <person name="Labutti K."/>
            <person name="Haridas S."/>
            <person name="Kuo A."/>
            <person name="Salamov A."/>
            <person name="Ahrendt S.R."/>
            <person name="Lipzen A."/>
            <person name="Sullivan W."/>
            <person name="Andreopoulos W.B."/>
            <person name="Clum A."/>
            <person name="Lindquist E."/>
            <person name="Daum C."/>
            <person name="Ramamoorthy G.K."/>
            <person name="Gryganskyi A."/>
            <person name="Culley D."/>
            <person name="Magnuson J.K."/>
            <person name="James T.Y."/>
            <person name="O'Malley M.A."/>
            <person name="Stajich J.E."/>
            <person name="Spatafora J.W."/>
            <person name="Visel A."/>
            <person name="Grigoriev I.V."/>
        </authorList>
    </citation>
    <scope>NUCLEOTIDE SEQUENCE [LARGE SCALE GENOMIC DNA]</scope>
    <source>
        <strain evidence="11 12">NRRL 3116</strain>
    </source>
</reference>
<keyword evidence="3" id="KW-0677">Repeat</keyword>
<dbReference type="InterPro" id="IPR036236">
    <property type="entry name" value="Znf_C2H2_sf"/>
</dbReference>
<dbReference type="GeneID" id="33563018"/>
<evidence type="ECO:0000256" key="2">
    <source>
        <dbReference type="ARBA" id="ARBA00022723"/>
    </source>
</evidence>
<evidence type="ECO:0000256" key="4">
    <source>
        <dbReference type="ARBA" id="ARBA00022771"/>
    </source>
</evidence>
<feature type="non-terminal residue" evidence="11">
    <location>
        <position position="56"/>
    </location>
</feature>
<dbReference type="STRING" id="64571.A0A1Y2G973"/>
<keyword evidence="4 9" id="KW-0863">Zinc-finger</keyword>
<proteinExistence type="predicted"/>
<evidence type="ECO:0000256" key="9">
    <source>
        <dbReference type="PROSITE-ProRule" id="PRU00042"/>
    </source>
</evidence>
<keyword evidence="6" id="KW-0805">Transcription regulation</keyword>
<evidence type="ECO:0000256" key="8">
    <source>
        <dbReference type="ARBA" id="ARBA00023242"/>
    </source>
</evidence>
<dbReference type="Gene3D" id="3.30.160.60">
    <property type="entry name" value="Classic Zinc Finger"/>
    <property type="match status" value="1"/>
</dbReference>
<keyword evidence="8" id="KW-0539">Nucleus</keyword>
<protein>
    <recommendedName>
        <fullName evidence="10">C2H2-type domain-containing protein</fullName>
    </recommendedName>
</protein>
<evidence type="ECO:0000256" key="3">
    <source>
        <dbReference type="ARBA" id="ARBA00022737"/>
    </source>
</evidence>
<dbReference type="InParanoid" id="A0A1Y2G973"/>
<dbReference type="RefSeq" id="XP_021875756.1">
    <property type="nucleotide sequence ID" value="XM_022021174.1"/>
</dbReference>
<dbReference type="EMBL" id="MCFF01000070">
    <property type="protein sequence ID" value="ORY98364.1"/>
    <property type="molecule type" value="Genomic_DNA"/>
</dbReference>
<evidence type="ECO:0000259" key="10">
    <source>
        <dbReference type="PROSITE" id="PS50157"/>
    </source>
</evidence>
<dbReference type="GO" id="GO:0005737">
    <property type="term" value="C:cytoplasm"/>
    <property type="evidence" value="ECO:0007669"/>
    <property type="project" value="TreeGrafter"/>
</dbReference>
<dbReference type="InterPro" id="IPR051007">
    <property type="entry name" value="creA/MIG_C2H2-ZnF"/>
</dbReference>
<dbReference type="Proteomes" id="UP000193648">
    <property type="component" value="Unassembled WGS sequence"/>
</dbReference>
<name>A0A1Y2G973_9FUNG</name>
<organism evidence="11 12">
    <name type="scientific">Lobosporangium transversale</name>
    <dbReference type="NCBI Taxonomy" id="64571"/>
    <lineage>
        <taxon>Eukaryota</taxon>
        <taxon>Fungi</taxon>
        <taxon>Fungi incertae sedis</taxon>
        <taxon>Mucoromycota</taxon>
        <taxon>Mortierellomycotina</taxon>
        <taxon>Mortierellomycetes</taxon>
        <taxon>Mortierellales</taxon>
        <taxon>Mortierellaceae</taxon>
        <taxon>Lobosporangium</taxon>
    </lineage>
</organism>
<dbReference type="InterPro" id="IPR013087">
    <property type="entry name" value="Znf_C2H2_type"/>
</dbReference>
<dbReference type="AlphaFoldDB" id="A0A1Y2G973"/>
<evidence type="ECO:0000313" key="11">
    <source>
        <dbReference type="EMBL" id="ORY98364.1"/>
    </source>
</evidence>
<keyword evidence="7" id="KW-0804">Transcription</keyword>
<comment type="subcellular location">
    <subcellularLocation>
        <location evidence="1">Nucleus</location>
    </subcellularLocation>
</comment>
<dbReference type="PANTHER" id="PTHR47428">
    <property type="entry name" value="REGULATORY PROTEIN MIG1-RELATED"/>
    <property type="match status" value="1"/>
</dbReference>
<accession>A0A1Y2G973</accession>
<dbReference type="GO" id="GO:0005634">
    <property type="term" value="C:nucleus"/>
    <property type="evidence" value="ECO:0007669"/>
    <property type="project" value="UniProtKB-SubCell"/>
</dbReference>
<dbReference type="OrthoDB" id="654211at2759"/>
<dbReference type="GO" id="GO:0000978">
    <property type="term" value="F:RNA polymerase II cis-regulatory region sequence-specific DNA binding"/>
    <property type="evidence" value="ECO:0007669"/>
    <property type="project" value="TreeGrafter"/>
</dbReference>
<sequence length="56" mass="6876">MRPYQHPFYPKAFHRLENPNRHIHTHTGGKEYICQHPHCNKRFSQNDELIQHFNSH</sequence>
<evidence type="ECO:0000256" key="1">
    <source>
        <dbReference type="ARBA" id="ARBA00004123"/>
    </source>
</evidence>
<evidence type="ECO:0000256" key="7">
    <source>
        <dbReference type="ARBA" id="ARBA00023163"/>
    </source>
</evidence>
<gene>
    <name evidence="11" type="ORF">BCR41DRAFT_314396</name>
</gene>
<dbReference type="GO" id="GO:0000433">
    <property type="term" value="P:carbon catabolite repression of transcription from RNA polymerase II promoter by glucose"/>
    <property type="evidence" value="ECO:0007669"/>
    <property type="project" value="TreeGrafter"/>
</dbReference>
<keyword evidence="5" id="KW-0862">Zinc</keyword>
<keyword evidence="2" id="KW-0479">Metal-binding</keyword>
<evidence type="ECO:0000256" key="5">
    <source>
        <dbReference type="ARBA" id="ARBA00022833"/>
    </source>
</evidence>
<dbReference type="SUPFAM" id="SSF57667">
    <property type="entry name" value="beta-beta-alpha zinc fingers"/>
    <property type="match status" value="1"/>
</dbReference>
<dbReference type="PROSITE" id="PS50157">
    <property type="entry name" value="ZINC_FINGER_C2H2_2"/>
    <property type="match status" value="1"/>
</dbReference>
<dbReference type="GO" id="GO:0008270">
    <property type="term" value="F:zinc ion binding"/>
    <property type="evidence" value="ECO:0007669"/>
    <property type="project" value="UniProtKB-KW"/>
</dbReference>
<dbReference type="PANTHER" id="PTHR47428:SF1">
    <property type="entry name" value="REGULATORY PROTEIN MIG1-RELATED"/>
    <property type="match status" value="1"/>
</dbReference>
<keyword evidence="12" id="KW-1185">Reference proteome</keyword>
<dbReference type="PROSITE" id="PS00028">
    <property type="entry name" value="ZINC_FINGER_C2H2_1"/>
    <property type="match status" value="1"/>
</dbReference>
<comment type="caution">
    <text evidence="11">The sequence shown here is derived from an EMBL/GenBank/DDBJ whole genome shotgun (WGS) entry which is preliminary data.</text>
</comment>